<dbReference type="Proteomes" id="UP001529338">
    <property type="component" value="Unassembled WGS sequence"/>
</dbReference>
<reference evidence="2 3" key="1">
    <citation type="submission" date="2023-06" db="EMBL/GenBank/DDBJ databases">
        <title>Cellulomonas sp. MW4 Whole genome sequence.</title>
        <authorList>
            <person name="Park S."/>
        </authorList>
    </citation>
    <scope>NUCLEOTIDE SEQUENCE [LARGE SCALE GENOMIC DNA]</scope>
    <source>
        <strain evidence="2 3">MW4</strain>
    </source>
</reference>
<sequence>MIDRATLPLILSGYDDAWTRLDARLDGLTQDEYLWEPVAGMWSVRPVPGGGWRVDHVRPEPEPPPVTTIAWRLWHLASDCLADYLRASDVPRPIQPSGAAWYGEVGPALTDLRASAAAFRSTMEGLGEDGIWEQMGPRWGPFAESPWAALVVHATDELAHHGAELALLRDLYRSWGA</sequence>
<name>A0ABT7SHM2_9CELL</name>
<protein>
    <submittedName>
        <fullName evidence="2">DinB family protein</fullName>
    </submittedName>
</protein>
<feature type="domain" description="DinB-like" evidence="1">
    <location>
        <begin position="15"/>
        <end position="164"/>
    </location>
</feature>
<dbReference type="SUPFAM" id="SSF109854">
    <property type="entry name" value="DinB/YfiT-like putative metalloenzymes"/>
    <property type="match status" value="1"/>
</dbReference>
<dbReference type="RefSeq" id="WP_289455546.1">
    <property type="nucleotide sequence ID" value="NZ_JAUCGQ010000001.1"/>
</dbReference>
<keyword evidence="3" id="KW-1185">Reference proteome</keyword>
<gene>
    <name evidence="2" type="ORF">QRT04_12180</name>
</gene>
<dbReference type="InterPro" id="IPR034660">
    <property type="entry name" value="DinB/YfiT-like"/>
</dbReference>
<comment type="caution">
    <text evidence="2">The sequence shown here is derived from an EMBL/GenBank/DDBJ whole genome shotgun (WGS) entry which is preliminary data.</text>
</comment>
<accession>A0ABT7SHM2</accession>
<evidence type="ECO:0000259" key="1">
    <source>
        <dbReference type="Pfam" id="PF12867"/>
    </source>
</evidence>
<proteinExistence type="predicted"/>
<evidence type="ECO:0000313" key="2">
    <source>
        <dbReference type="EMBL" id="MDM7855688.1"/>
    </source>
</evidence>
<dbReference type="EMBL" id="JAUCGQ010000001">
    <property type="protein sequence ID" value="MDM7855688.1"/>
    <property type="molecule type" value="Genomic_DNA"/>
</dbReference>
<dbReference type="InterPro" id="IPR024775">
    <property type="entry name" value="DinB-like"/>
</dbReference>
<organism evidence="2 3">
    <name type="scientific">Cellulomonas alba</name>
    <dbReference type="NCBI Taxonomy" id="3053467"/>
    <lineage>
        <taxon>Bacteria</taxon>
        <taxon>Bacillati</taxon>
        <taxon>Actinomycetota</taxon>
        <taxon>Actinomycetes</taxon>
        <taxon>Micrococcales</taxon>
        <taxon>Cellulomonadaceae</taxon>
        <taxon>Cellulomonas</taxon>
    </lineage>
</organism>
<dbReference type="Pfam" id="PF12867">
    <property type="entry name" value="DinB_2"/>
    <property type="match status" value="1"/>
</dbReference>
<evidence type="ECO:0000313" key="3">
    <source>
        <dbReference type="Proteomes" id="UP001529338"/>
    </source>
</evidence>